<sequence>MRQIHYSREALKPLTRMPTNTASLIRNKIEQYALDPVSQANNVKRLKGYEGYMRLRVGDWRVIFREDGTVVAIISVGPRGSIYG</sequence>
<keyword evidence="1" id="KW-1277">Toxin-antitoxin system</keyword>
<proteinExistence type="predicted"/>
<dbReference type="InterPro" id="IPR007712">
    <property type="entry name" value="RelE/ParE_toxin"/>
</dbReference>
<dbReference type="AlphaFoldDB" id="A0A8J6U192"/>
<dbReference type="SUPFAM" id="SSF143011">
    <property type="entry name" value="RelE-like"/>
    <property type="match status" value="1"/>
</dbReference>
<evidence type="ECO:0000313" key="2">
    <source>
        <dbReference type="EMBL" id="MBD0416681.1"/>
    </source>
</evidence>
<dbReference type="Gene3D" id="3.30.2310.20">
    <property type="entry name" value="RelE-like"/>
    <property type="match status" value="1"/>
</dbReference>
<accession>A0A8J6U192</accession>
<dbReference type="InterPro" id="IPR052747">
    <property type="entry name" value="TA_system_RelE_toxin"/>
</dbReference>
<reference evidence="2" key="1">
    <citation type="submission" date="2020-09" db="EMBL/GenBank/DDBJ databases">
        <title>Genome seq and assembly of Tianweitania sp.</title>
        <authorList>
            <person name="Chhetri G."/>
        </authorList>
    </citation>
    <scope>NUCLEOTIDE SEQUENCE</scope>
    <source>
        <strain evidence="2">Rool2</strain>
    </source>
</reference>
<dbReference type="Pfam" id="PF05016">
    <property type="entry name" value="ParE_toxin"/>
    <property type="match status" value="1"/>
</dbReference>
<evidence type="ECO:0000313" key="3">
    <source>
        <dbReference type="Proteomes" id="UP000643405"/>
    </source>
</evidence>
<dbReference type="Proteomes" id="UP000643405">
    <property type="component" value="Unassembled WGS sequence"/>
</dbReference>
<keyword evidence="3" id="KW-1185">Reference proteome</keyword>
<comment type="caution">
    <text evidence="2">The sequence shown here is derived from an EMBL/GenBank/DDBJ whole genome shotgun (WGS) entry which is preliminary data.</text>
</comment>
<dbReference type="InterPro" id="IPR035093">
    <property type="entry name" value="RelE/ParE_toxin_dom_sf"/>
</dbReference>
<name>A0A8J6U192_9HYPH</name>
<protein>
    <submittedName>
        <fullName evidence="2">Type II toxin-antitoxin system RelE/ParE family toxin</fullName>
    </submittedName>
</protein>
<gene>
    <name evidence="2" type="ORF">ICI42_18680</name>
</gene>
<evidence type="ECO:0000256" key="1">
    <source>
        <dbReference type="ARBA" id="ARBA00022649"/>
    </source>
</evidence>
<dbReference type="PANTHER" id="PTHR38813:SF1">
    <property type="entry name" value="TOXIN RELE1-RELATED"/>
    <property type="match status" value="1"/>
</dbReference>
<dbReference type="PANTHER" id="PTHR38813">
    <property type="match status" value="1"/>
</dbReference>
<organism evidence="2 3">
    <name type="scientific">Oryzicola mucosus</name>
    <dbReference type="NCBI Taxonomy" id="2767425"/>
    <lineage>
        <taxon>Bacteria</taxon>
        <taxon>Pseudomonadati</taxon>
        <taxon>Pseudomonadota</taxon>
        <taxon>Alphaproteobacteria</taxon>
        <taxon>Hyphomicrobiales</taxon>
        <taxon>Phyllobacteriaceae</taxon>
        <taxon>Oryzicola</taxon>
    </lineage>
</organism>
<dbReference type="EMBL" id="JACVVX010000006">
    <property type="protein sequence ID" value="MBD0416681.1"/>
    <property type="molecule type" value="Genomic_DNA"/>
</dbReference>